<organism evidence="1 2">
    <name type="scientific">Novosphingobium capsulatum</name>
    <dbReference type="NCBI Taxonomy" id="13688"/>
    <lineage>
        <taxon>Bacteria</taxon>
        <taxon>Pseudomonadati</taxon>
        <taxon>Pseudomonadota</taxon>
        <taxon>Alphaproteobacteria</taxon>
        <taxon>Sphingomonadales</taxon>
        <taxon>Sphingomonadaceae</taxon>
        <taxon>Novosphingobium</taxon>
    </lineage>
</organism>
<sequence length="115" mass="12852">MSAEETLLAAAQARAQAWQDMRSELVGLKDDLAARPLGQRLRDRLIDEMVEAIDGAGTVIKDTAPALIITLVVLAGWTLREPLTALGQWLWDKRPSGWFGKRENRKWGRKTGGLW</sequence>
<evidence type="ECO:0000313" key="2">
    <source>
        <dbReference type="Proteomes" id="UP001184150"/>
    </source>
</evidence>
<gene>
    <name evidence="1" type="ORF">J2792_000320</name>
</gene>
<dbReference type="EMBL" id="JAVDRD010000001">
    <property type="protein sequence ID" value="MDR6509480.1"/>
    <property type="molecule type" value="Genomic_DNA"/>
</dbReference>
<evidence type="ECO:0008006" key="3">
    <source>
        <dbReference type="Google" id="ProtNLM"/>
    </source>
</evidence>
<reference evidence="1 2" key="1">
    <citation type="submission" date="2023-07" db="EMBL/GenBank/DDBJ databases">
        <title>Sorghum-associated microbial communities from plants grown in Nebraska, USA.</title>
        <authorList>
            <person name="Schachtman D."/>
        </authorList>
    </citation>
    <scope>NUCLEOTIDE SEQUENCE [LARGE SCALE GENOMIC DNA]</scope>
    <source>
        <strain evidence="1 2">DS1027</strain>
    </source>
</reference>
<protein>
    <recommendedName>
        <fullName evidence="3">Holin of 3TMs, for gene-transfer release</fullName>
    </recommendedName>
</protein>
<comment type="caution">
    <text evidence="1">The sequence shown here is derived from an EMBL/GenBank/DDBJ whole genome shotgun (WGS) entry which is preliminary data.</text>
</comment>
<keyword evidence="2" id="KW-1185">Reference proteome</keyword>
<dbReference type="RefSeq" id="WP_022677773.1">
    <property type="nucleotide sequence ID" value="NZ_CP140000.1"/>
</dbReference>
<proteinExistence type="predicted"/>
<dbReference type="Proteomes" id="UP001184150">
    <property type="component" value="Unassembled WGS sequence"/>
</dbReference>
<evidence type="ECO:0000313" key="1">
    <source>
        <dbReference type="EMBL" id="MDR6509480.1"/>
    </source>
</evidence>
<accession>A0ABU1MGL7</accession>
<name>A0ABU1MGL7_9SPHN</name>